<dbReference type="PATRIC" id="fig|235272.12.peg.3197"/>
<dbReference type="RefSeq" id="WP_044322494.1">
    <property type="nucleotide sequence ID" value="NZ_JYHG01000085.1"/>
</dbReference>
<proteinExistence type="predicted"/>
<accession>A0A0P9PZP9</accession>
<dbReference type="Proteomes" id="UP000050346">
    <property type="component" value="Unassembled WGS sequence"/>
</dbReference>
<organism evidence="2 3">
    <name type="scientific">Pseudomonas amygdali pv. dendropanacis</name>
    <dbReference type="NCBI Taxonomy" id="235272"/>
    <lineage>
        <taxon>Bacteria</taxon>
        <taxon>Pseudomonadati</taxon>
        <taxon>Pseudomonadota</taxon>
        <taxon>Gammaproteobacteria</taxon>
        <taxon>Pseudomonadales</taxon>
        <taxon>Pseudomonadaceae</taxon>
        <taxon>Pseudomonas</taxon>
        <taxon>Pseudomonas amygdali</taxon>
    </lineage>
</organism>
<dbReference type="EMBL" id="LJQG01000041">
    <property type="protein sequence ID" value="KPX23536.1"/>
    <property type="molecule type" value="Genomic_DNA"/>
</dbReference>
<evidence type="ECO:0000313" key="3">
    <source>
        <dbReference type="Proteomes" id="UP000050346"/>
    </source>
</evidence>
<evidence type="ECO:0000313" key="2">
    <source>
        <dbReference type="EMBL" id="KPX23536.1"/>
    </source>
</evidence>
<gene>
    <name evidence="2" type="ORF">ALO71_05196</name>
</gene>
<feature type="compositionally biased region" description="Low complexity" evidence="1">
    <location>
        <begin position="95"/>
        <end position="108"/>
    </location>
</feature>
<sequence length="843" mass="91440">MLINSSTNFTKRLDEYLDHHAKGPQLTLEANTSAGTVHTGKTDFDQVRGVRTEQASLGKALGDEWKSNLHSRQLVFAMSKLINTHRAERQRPRQATTAAESTSRSSVAEEGLNALNGSAALAEDIQRVLEDAPQDWPFRGACEGILRGAEDLRAALGETRAPAENDYDHDEHGHDHGGGAIVVDVDEAIHGLYAAISYLAQAMKGGGQEVAKQFSEEAQVLAHSPLEWVKDQGVPHGVADFAMGVSVGGALLPFSLLAMKAGVEEIHGARHEHKRLGKLKGQLLERLDRLKPAPSGGAIEGLEGVQRLQVEQQLEELAFSKQQNTDGGMVGVFSLSSGAAIAAKVGLETGAKSAFIATSGAAGPSAATAAAGIAGTFALGPLAAGSAMGLGAYMVHKSAAKAKAFKAEKQDTLAAHHGLREEQRTTPLKQYGDFLEQKLDQHQRFYDNYRDWNKGFLAGSGIYTAGTLAKVGMVAAVGAGAVALAEPVTLATVIALGAGGGAMMGASSHQFLSGHGRHHRYEKYFKKDDPELDRHFLAGADLLCLNDPDSGPLAGLELRSDFHQHIYQREERRQDLLERIAGETGKRFTGRYTYTADTEATREKRGDKPGKLERIKAQLNQRKENTAARLSSAKAFGSHLAGGHLSGAAQASRDTWNTQRTALSKTHVAQWLAHNDAGEPLETMKAMLDPQLAMVQKRLEIKLRTYAAVKLQGQGDLPLEDGRKLRNVLVDLDKDLAKDDLLYRQLTEVRHSLDQPGDDGERSARIGRFISLQMGKPHEEATVPLAQRHRDLAHYLLEDAPTRYRDLRGMLLETELQATRLRRRFHTAMTASHTNWLTSSSPT</sequence>
<feature type="region of interest" description="Disordered" evidence="1">
    <location>
        <begin position="85"/>
        <end position="108"/>
    </location>
</feature>
<comment type="caution">
    <text evidence="2">The sequence shown here is derived from an EMBL/GenBank/DDBJ whole genome shotgun (WGS) entry which is preliminary data.</text>
</comment>
<reference evidence="2 3" key="1">
    <citation type="submission" date="2015-09" db="EMBL/GenBank/DDBJ databases">
        <title>Genome announcement of multiple Pseudomonas syringae strains.</title>
        <authorList>
            <person name="Thakur S."/>
            <person name="Wang P.W."/>
            <person name="Gong Y."/>
            <person name="Weir B.S."/>
            <person name="Guttman D.S."/>
        </authorList>
    </citation>
    <scope>NUCLEOTIDE SEQUENCE [LARGE SCALE GENOMIC DNA]</scope>
    <source>
        <strain evidence="2 3">ICMP9150</strain>
    </source>
</reference>
<name>A0A0P9PZP9_PSEA0</name>
<evidence type="ECO:0000256" key="1">
    <source>
        <dbReference type="SAM" id="MobiDB-lite"/>
    </source>
</evidence>
<dbReference type="AlphaFoldDB" id="A0A0P9PZP9"/>
<protein>
    <submittedName>
        <fullName evidence="2">Uncharacterized protein</fullName>
    </submittedName>
</protein>